<evidence type="ECO:0000313" key="9">
    <source>
        <dbReference type="Proteomes" id="UP000075320"/>
    </source>
</evidence>
<dbReference type="InterPro" id="IPR007498">
    <property type="entry name" value="PqiA-like"/>
</dbReference>
<feature type="transmembrane region" description="Helical" evidence="7">
    <location>
        <begin position="62"/>
        <end position="88"/>
    </location>
</feature>
<evidence type="ECO:0000313" key="8">
    <source>
        <dbReference type="EMBL" id="KYG66417.1"/>
    </source>
</evidence>
<comment type="caution">
    <text evidence="8">The sequence shown here is derived from an EMBL/GenBank/DDBJ whole genome shotgun (WGS) entry which is preliminary data.</text>
</comment>
<dbReference type="InterPro" id="IPR051800">
    <property type="entry name" value="PqiA-PqiB_transport"/>
</dbReference>
<feature type="transmembrane region" description="Helical" evidence="7">
    <location>
        <begin position="12"/>
        <end position="30"/>
    </location>
</feature>
<evidence type="ECO:0000256" key="4">
    <source>
        <dbReference type="ARBA" id="ARBA00022692"/>
    </source>
</evidence>
<dbReference type="Pfam" id="PF04403">
    <property type="entry name" value="PqiA"/>
    <property type="match status" value="1"/>
</dbReference>
<reference evidence="8 9" key="1">
    <citation type="submission" date="2016-03" db="EMBL/GenBank/DDBJ databases">
        <authorList>
            <person name="Ploux O."/>
        </authorList>
    </citation>
    <scope>NUCLEOTIDE SEQUENCE [LARGE SCALE GENOMIC DNA]</scope>
    <source>
        <strain evidence="8 9">R0</strain>
    </source>
</reference>
<evidence type="ECO:0000256" key="7">
    <source>
        <dbReference type="SAM" id="Phobius"/>
    </source>
</evidence>
<accession>A0A150WQ34</accession>
<protein>
    <submittedName>
        <fullName evidence="8">Paraquat-inducible protein A</fullName>
    </submittedName>
</protein>
<sequence length="171" mass="19141">MTEEAKSENPKSMEFTLAFSLTALVLYVPANLYPFMTIELYGNRNSSTIWSGIVSLTESGSWAVALVVFLASLIIPLLKLLALFYLAFTAKSGRHHGFKLKLYQVVEAIGRWSMLDIFLLAVLVSIVKLAPWAHVEPEFGSLMFLLVVIFTMLASAYFDPDLIVKEDKNEN</sequence>
<dbReference type="RefSeq" id="WP_061833981.1">
    <property type="nucleotide sequence ID" value="NZ_LUKE01000001.1"/>
</dbReference>
<keyword evidence="6 7" id="KW-0472">Membrane</keyword>
<evidence type="ECO:0000256" key="3">
    <source>
        <dbReference type="ARBA" id="ARBA00022519"/>
    </source>
</evidence>
<dbReference type="GO" id="GO:0005886">
    <property type="term" value="C:plasma membrane"/>
    <property type="evidence" value="ECO:0007669"/>
    <property type="project" value="UniProtKB-SubCell"/>
</dbReference>
<dbReference type="PANTHER" id="PTHR30462:SF3">
    <property type="entry name" value="INTERMEMBRANE TRANSPORT PROTEIN PQIA"/>
    <property type="match status" value="1"/>
</dbReference>
<keyword evidence="5 7" id="KW-1133">Transmembrane helix</keyword>
<organism evidence="8 9">
    <name type="scientific">Bdellovibrio bacteriovorus</name>
    <dbReference type="NCBI Taxonomy" id="959"/>
    <lineage>
        <taxon>Bacteria</taxon>
        <taxon>Pseudomonadati</taxon>
        <taxon>Bdellovibrionota</taxon>
        <taxon>Bdellovibrionia</taxon>
        <taxon>Bdellovibrionales</taxon>
        <taxon>Pseudobdellovibrionaceae</taxon>
        <taxon>Bdellovibrio</taxon>
    </lineage>
</organism>
<dbReference type="EMBL" id="LUKE01000001">
    <property type="protein sequence ID" value="KYG66417.1"/>
    <property type="molecule type" value="Genomic_DNA"/>
</dbReference>
<comment type="subcellular location">
    <subcellularLocation>
        <location evidence="1">Cell inner membrane</location>
    </subcellularLocation>
</comment>
<dbReference type="AlphaFoldDB" id="A0A150WQ34"/>
<dbReference type="PANTHER" id="PTHR30462">
    <property type="entry name" value="INTERMEMBRANE TRANSPORT PROTEIN PQIB-RELATED"/>
    <property type="match status" value="1"/>
</dbReference>
<feature type="transmembrane region" description="Helical" evidence="7">
    <location>
        <begin position="139"/>
        <end position="158"/>
    </location>
</feature>
<dbReference type="OrthoDB" id="5293308at2"/>
<keyword evidence="4 7" id="KW-0812">Transmembrane</keyword>
<evidence type="ECO:0000256" key="2">
    <source>
        <dbReference type="ARBA" id="ARBA00022475"/>
    </source>
</evidence>
<keyword evidence="9" id="KW-1185">Reference proteome</keyword>
<evidence type="ECO:0000256" key="5">
    <source>
        <dbReference type="ARBA" id="ARBA00022989"/>
    </source>
</evidence>
<keyword evidence="2" id="KW-1003">Cell membrane</keyword>
<feature type="transmembrane region" description="Helical" evidence="7">
    <location>
        <begin position="109"/>
        <end position="127"/>
    </location>
</feature>
<keyword evidence="3" id="KW-0997">Cell inner membrane</keyword>
<gene>
    <name evidence="8" type="ORF">AZI86_05040</name>
</gene>
<proteinExistence type="predicted"/>
<evidence type="ECO:0000256" key="1">
    <source>
        <dbReference type="ARBA" id="ARBA00004533"/>
    </source>
</evidence>
<name>A0A150WQ34_BDEBC</name>
<evidence type="ECO:0000256" key="6">
    <source>
        <dbReference type="ARBA" id="ARBA00023136"/>
    </source>
</evidence>
<dbReference type="Proteomes" id="UP000075320">
    <property type="component" value="Unassembled WGS sequence"/>
</dbReference>